<protein>
    <recommendedName>
        <fullName evidence="4">Heterokaryon incompatibility domain-containing protein</fullName>
    </recommendedName>
</protein>
<organism evidence="2 3">
    <name type="scientific">Immersiella caudata</name>
    <dbReference type="NCBI Taxonomy" id="314043"/>
    <lineage>
        <taxon>Eukaryota</taxon>
        <taxon>Fungi</taxon>
        <taxon>Dikarya</taxon>
        <taxon>Ascomycota</taxon>
        <taxon>Pezizomycotina</taxon>
        <taxon>Sordariomycetes</taxon>
        <taxon>Sordariomycetidae</taxon>
        <taxon>Sordariales</taxon>
        <taxon>Lasiosphaeriaceae</taxon>
        <taxon>Immersiella</taxon>
    </lineage>
</organism>
<evidence type="ECO:0000313" key="2">
    <source>
        <dbReference type="EMBL" id="KAK0613499.1"/>
    </source>
</evidence>
<dbReference type="EMBL" id="JAULSU010000006">
    <property type="protein sequence ID" value="KAK0613499.1"/>
    <property type="molecule type" value="Genomic_DNA"/>
</dbReference>
<reference evidence="2" key="1">
    <citation type="submission" date="2023-06" db="EMBL/GenBank/DDBJ databases">
        <title>Genome-scale phylogeny and comparative genomics of the fungal order Sordariales.</title>
        <authorList>
            <consortium name="Lawrence Berkeley National Laboratory"/>
            <person name="Hensen N."/>
            <person name="Bonometti L."/>
            <person name="Westerberg I."/>
            <person name="Brannstrom I.O."/>
            <person name="Guillou S."/>
            <person name="Cros-Aarteil S."/>
            <person name="Calhoun S."/>
            <person name="Haridas S."/>
            <person name="Kuo A."/>
            <person name="Mondo S."/>
            <person name="Pangilinan J."/>
            <person name="Riley R."/>
            <person name="Labutti K."/>
            <person name="Andreopoulos B."/>
            <person name="Lipzen A."/>
            <person name="Chen C."/>
            <person name="Yanf M."/>
            <person name="Daum C."/>
            <person name="Ng V."/>
            <person name="Clum A."/>
            <person name="Steindorff A."/>
            <person name="Ohm R."/>
            <person name="Martin F."/>
            <person name="Silar P."/>
            <person name="Natvig D."/>
            <person name="Lalanne C."/>
            <person name="Gautier V."/>
            <person name="Ament-Velasquez S.L."/>
            <person name="Kruys A."/>
            <person name="Hutchinson M.I."/>
            <person name="Powell A.J."/>
            <person name="Barry K."/>
            <person name="Miller A.N."/>
            <person name="Grigoriev I.V."/>
            <person name="Debuchy R."/>
            <person name="Gladieux P."/>
            <person name="Thoren M.H."/>
            <person name="Johannesson H."/>
        </authorList>
    </citation>
    <scope>NUCLEOTIDE SEQUENCE</scope>
    <source>
        <strain evidence="2">CBS 606.72</strain>
    </source>
</reference>
<proteinExistence type="predicted"/>
<accession>A0AA39WDQ9</accession>
<keyword evidence="3" id="KW-1185">Reference proteome</keyword>
<sequence length="249" mass="28487">MKPDTLAIEDQNSGTAGTKTATQDVETSEVKEDEPVNSARNPKLTDDATPNDSRFPNKHLVRTKPTQAPHDKKFTPFWPYLDRPSAADDDMLIRFDELHMDEQWIDLNVLRSWLTHCDRHHGGICRFNEDANNLSRPVKGPDWLIAVENFRIVRAFPKMAYYALSYTYSKGAIGQTIPSPEAAADTDSETDLSQSHDNGPCFIEGITRREVLRDQVASLIRSSVWYSRGWTFQEEMFARRGALQRRRPF</sequence>
<name>A0AA39WDQ9_9PEZI</name>
<dbReference type="Proteomes" id="UP001175000">
    <property type="component" value="Unassembled WGS sequence"/>
</dbReference>
<dbReference type="AlphaFoldDB" id="A0AA39WDQ9"/>
<evidence type="ECO:0008006" key="4">
    <source>
        <dbReference type="Google" id="ProtNLM"/>
    </source>
</evidence>
<gene>
    <name evidence="2" type="ORF">B0T14DRAFT_569536</name>
</gene>
<evidence type="ECO:0000313" key="3">
    <source>
        <dbReference type="Proteomes" id="UP001175000"/>
    </source>
</evidence>
<feature type="compositionally biased region" description="Polar residues" evidence="1">
    <location>
        <begin position="10"/>
        <end position="25"/>
    </location>
</feature>
<evidence type="ECO:0000256" key="1">
    <source>
        <dbReference type="SAM" id="MobiDB-lite"/>
    </source>
</evidence>
<comment type="caution">
    <text evidence="2">The sequence shown here is derived from an EMBL/GenBank/DDBJ whole genome shotgun (WGS) entry which is preliminary data.</text>
</comment>
<feature type="region of interest" description="Disordered" evidence="1">
    <location>
        <begin position="1"/>
        <end position="68"/>
    </location>
</feature>